<evidence type="ECO:0000313" key="1">
    <source>
        <dbReference type="EMBL" id="KAJ7678594.1"/>
    </source>
</evidence>
<dbReference type="Proteomes" id="UP001221757">
    <property type="component" value="Unassembled WGS sequence"/>
</dbReference>
<reference evidence="1" key="1">
    <citation type="submission" date="2023-03" db="EMBL/GenBank/DDBJ databases">
        <title>Massive genome expansion in bonnet fungi (Mycena s.s.) driven by repeated elements and novel gene families across ecological guilds.</title>
        <authorList>
            <consortium name="Lawrence Berkeley National Laboratory"/>
            <person name="Harder C.B."/>
            <person name="Miyauchi S."/>
            <person name="Viragh M."/>
            <person name="Kuo A."/>
            <person name="Thoen E."/>
            <person name="Andreopoulos B."/>
            <person name="Lu D."/>
            <person name="Skrede I."/>
            <person name="Drula E."/>
            <person name="Henrissat B."/>
            <person name="Morin E."/>
            <person name="Kohler A."/>
            <person name="Barry K."/>
            <person name="LaButti K."/>
            <person name="Morin E."/>
            <person name="Salamov A."/>
            <person name="Lipzen A."/>
            <person name="Mereny Z."/>
            <person name="Hegedus B."/>
            <person name="Baldrian P."/>
            <person name="Stursova M."/>
            <person name="Weitz H."/>
            <person name="Taylor A."/>
            <person name="Grigoriev I.V."/>
            <person name="Nagy L.G."/>
            <person name="Martin F."/>
            <person name="Kauserud H."/>
        </authorList>
    </citation>
    <scope>NUCLEOTIDE SEQUENCE</scope>
    <source>
        <strain evidence="1">CBHHK067</strain>
    </source>
</reference>
<dbReference type="EMBL" id="JARKIE010000133">
    <property type="protein sequence ID" value="KAJ7678594.1"/>
    <property type="molecule type" value="Genomic_DNA"/>
</dbReference>
<accession>A0AAD7D4E3</accession>
<protein>
    <submittedName>
        <fullName evidence="1">Uncharacterized protein</fullName>
    </submittedName>
</protein>
<keyword evidence="2" id="KW-1185">Reference proteome</keyword>
<name>A0AAD7D4E3_MYCRO</name>
<comment type="caution">
    <text evidence="1">The sequence shown here is derived from an EMBL/GenBank/DDBJ whole genome shotgun (WGS) entry which is preliminary data.</text>
</comment>
<organism evidence="1 2">
    <name type="scientific">Mycena rosella</name>
    <name type="common">Pink bonnet</name>
    <name type="synonym">Agaricus rosellus</name>
    <dbReference type="NCBI Taxonomy" id="1033263"/>
    <lineage>
        <taxon>Eukaryota</taxon>
        <taxon>Fungi</taxon>
        <taxon>Dikarya</taxon>
        <taxon>Basidiomycota</taxon>
        <taxon>Agaricomycotina</taxon>
        <taxon>Agaricomycetes</taxon>
        <taxon>Agaricomycetidae</taxon>
        <taxon>Agaricales</taxon>
        <taxon>Marasmiineae</taxon>
        <taxon>Mycenaceae</taxon>
        <taxon>Mycena</taxon>
    </lineage>
</organism>
<evidence type="ECO:0000313" key="2">
    <source>
        <dbReference type="Proteomes" id="UP001221757"/>
    </source>
</evidence>
<gene>
    <name evidence="1" type="ORF">B0H17DRAFT_1139290</name>
</gene>
<sequence>MPSRQGETCPTQCEIARTSPVGWAQRQITARWEQWCRQRIYEAISHCRHNKVQRQWGIAIRGAYSHLSPEAILNASSTWQTRLWKLAVYPGWSILSPGQYGGKAIQLSEKQNPARQGLTDILRAGFQLLKCNFVNMRVQGYEQRPFQDGVLAFRIMGQILSYDQADSAVTFSFCDIDVGKATCEIERILPGPWLAVSGGAEGGKFLVIGLLLVSLLVCRSAVPRRARGP</sequence>
<proteinExistence type="predicted"/>
<dbReference type="AlphaFoldDB" id="A0AAD7D4E3"/>